<dbReference type="Pfam" id="PF13302">
    <property type="entry name" value="Acetyltransf_3"/>
    <property type="match status" value="1"/>
</dbReference>
<name>A0A5B9Y548_9MOLU</name>
<dbReference type="InterPro" id="IPR016181">
    <property type="entry name" value="Acyl_CoA_acyltransferase"/>
</dbReference>
<dbReference type="KEGG" id="schi:SCHIN_v1c10310"/>
<dbReference type="EMBL" id="CP043026">
    <property type="protein sequence ID" value="QEH62224.1"/>
    <property type="molecule type" value="Genomic_DNA"/>
</dbReference>
<dbReference type="SUPFAM" id="SSF55729">
    <property type="entry name" value="Acyl-CoA N-acyltransferases (Nat)"/>
    <property type="match status" value="1"/>
</dbReference>
<proteinExistence type="predicted"/>
<protein>
    <submittedName>
        <fullName evidence="2">GNAT family N-acetyltransferase</fullName>
    </submittedName>
</protein>
<organism evidence="2 3">
    <name type="scientific">Spiroplasma chinense</name>
    <dbReference type="NCBI Taxonomy" id="216932"/>
    <lineage>
        <taxon>Bacteria</taxon>
        <taxon>Bacillati</taxon>
        <taxon>Mycoplasmatota</taxon>
        <taxon>Mollicutes</taxon>
        <taxon>Entomoplasmatales</taxon>
        <taxon>Spiroplasmataceae</taxon>
        <taxon>Spiroplasma</taxon>
    </lineage>
</organism>
<keyword evidence="2" id="KW-0808">Transferase</keyword>
<keyword evidence="3" id="KW-1185">Reference proteome</keyword>
<evidence type="ECO:0000313" key="2">
    <source>
        <dbReference type="EMBL" id="QEH62224.1"/>
    </source>
</evidence>
<reference evidence="2 3" key="1">
    <citation type="submission" date="2019-08" db="EMBL/GenBank/DDBJ databases">
        <title>Complete genome sequence of Spiroplasma chinense CCH (DSM 19755).</title>
        <authorList>
            <person name="Shen H.-Y."/>
            <person name="Lin Y.-C."/>
            <person name="Chou L."/>
            <person name="Kuo C.-H."/>
        </authorList>
    </citation>
    <scope>NUCLEOTIDE SEQUENCE [LARGE SCALE GENOMIC DNA]</scope>
    <source>
        <strain evidence="2 3">CCH</strain>
    </source>
</reference>
<dbReference type="InterPro" id="IPR000182">
    <property type="entry name" value="GNAT_dom"/>
</dbReference>
<dbReference type="PANTHER" id="PTHR43792:SF1">
    <property type="entry name" value="N-ACETYLTRANSFERASE DOMAIN-CONTAINING PROTEIN"/>
    <property type="match status" value="1"/>
</dbReference>
<dbReference type="Proteomes" id="UP000323144">
    <property type="component" value="Chromosome"/>
</dbReference>
<evidence type="ECO:0000313" key="3">
    <source>
        <dbReference type="Proteomes" id="UP000323144"/>
    </source>
</evidence>
<feature type="domain" description="N-acetyltransferase" evidence="1">
    <location>
        <begin position="11"/>
        <end position="172"/>
    </location>
</feature>
<dbReference type="InterPro" id="IPR051531">
    <property type="entry name" value="N-acetyltransferase"/>
</dbReference>
<dbReference type="GO" id="GO:0016747">
    <property type="term" value="F:acyltransferase activity, transferring groups other than amino-acyl groups"/>
    <property type="evidence" value="ECO:0007669"/>
    <property type="project" value="InterPro"/>
</dbReference>
<sequence length="172" mass="20515">MRKYFLTTSRIGFSTWKEKDLPLALSLWGQPEVSQYVSVSGKFSNEEIEERLKFEMSNFENYKIQYFPFFDLETEEFIGCCGLKPFNIENKIYETGFYLKKEFWHKGLAKEAFGAIIEYSFNKLKAKELRAGHHPLNDASKNLLKKMNFQYFQDSYYEPTNLLHPLYYLKNE</sequence>
<dbReference type="PROSITE" id="PS51186">
    <property type="entry name" value="GNAT"/>
    <property type="match status" value="1"/>
</dbReference>
<dbReference type="PANTHER" id="PTHR43792">
    <property type="entry name" value="GNAT FAMILY, PUTATIVE (AFU_ORTHOLOGUE AFUA_3G00765)-RELATED-RELATED"/>
    <property type="match status" value="1"/>
</dbReference>
<evidence type="ECO:0000259" key="1">
    <source>
        <dbReference type="PROSITE" id="PS51186"/>
    </source>
</evidence>
<dbReference type="AlphaFoldDB" id="A0A5B9Y548"/>
<dbReference type="RefSeq" id="WP_166508590.1">
    <property type="nucleotide sequence ID" value="NZ_CP043026.1"/>
</dbReference>
<dbReference type="Gene3D" id="3.40.630.30">
    <property type="match status" value="1"/>
</dbReference>
<gene>
    <name evidence="2" type="ORF">SCHIN_v1c10310</name>
</gene>
<accession>A0A5B9Y548</accession>